<organism evidence="1">
    <name type="scientific">viral metagenome</name>
    <dbReference type="NCBI Taxonomy" id="1070528"/>
    <lineage>
        <taxon>unclassified sequences</taxon>
        <taxon>metagenomes</taxon>
        <taxon>organismal metagenomes</taxon>
    </lineage>
</organism>
<proteinExistence type="predicted"/>
<dbReference type="EMBL" id="MT142335">
    <property type="protein sequence ID" value="QJA78405.1"/>
    <property type="molecule type" value="Genomic_DNA"/>
</dbReference>
<sequence>MAEESKKVGFMDLRLMPSYADEFGYLYQHDHNILLYYDVVRPITKVDCDAILNSQHGKYFYLHEEGNLKTCIGIAGFIEWRENRGGAELFLSMKQGYQQLFEKAIKVLVQWYFNNFTRPVLYMQRISGDPNNKILEKLNPERRSGKLLYFAQKFHETELYIFYKKDSED</sequence>
<dbReference type="EMBL" id="MT141379">
    <property type="protein sequence ID" value="QJA59654.1"/>
    <property type="molecule type" value="Genomic_DNA"/>
</dbReference>
<gene>
    <name evidence="3" type="ORF">MM415A01073_0009</name>
    <name evidence="2" type="ORF">MM415B01252_0011</name>
    <name evidence="1" type="ORF">TM448A00620_0015</name>
</gene>
<evidence type="ECO:0000313" key="2">
    <source>
        <dbReference type="EMBL" id="QJA59654.1"/>
    </source>
</evidence>
<evidence type="ECO:0000313" key="3">
    <source>
        <dbReference type="EMBL" id="QJA78405.1"/>
    </source>
</evidence>
<name>A0A6H1ZH20_9ZZZZ</name>
<reference evidence="1" key="1">
    <citation type="submission" date="2020-03" db="EMBL/GenBank/DDBJ databases">
        <title>The deep terrestrial virosphere.</title>
        <authorList>
            <person name="Holmfeldt K."/>
            <person name="Nilsson E."/>
            <person name="Simone D."/>
            <person name="Lopez-Fernandez M."/>
            <person name="Wu X."/>
            <person name="de Brujin I."/>
            <person name="Lundin D."/>
            <person name="Andersson A."/>
            <person name="Bertilsson S."/>
            <person name="Dopson M."/>
        </authorList>
    </citation>
    <scope>NUCLEOTIDE SEQUENCE</scope>
    <source>
        <strain evidence="3">MM415A01073</strain>
        <strain evidence="2">MM415B01252</strain>
        <strain evidence="1">TM448A00620</strain>
    </source>
</reference>
<dbReference type="AlphaFoldDB" id="A0A6H1ZH20"/>
<accession>A0A6H1ZH20</accession>
<evidence type="ECO:0000313" key="1">
    <source>
        <dbReference type="EMBL" id="QJA47213.1"/>
    </source>
</evidence>
<dbReference type="EMBL" id="MT144035">
    <property type="protein sequence ID" value="QJA47213.1"/>
    <property type="molecule type" value="Genomic_DNA"/>
</dbReference>
<protein>
    <submittedName>
        <fullName evidence="1">Uncharacterized protein</fullName>
    </submittedName>
</protein>